<dbReference type="Gene3D" id="3.30.40.10">
    <property type="entry name" value="Zinc/RING finger domain, C3HC4 (zinc finger)"/>
    <property type="match status" value="1"/>
</dbReference>
<dbReference type="SUPFAM" id="SSF57850">
    <property type="entry name" value="RING/U-box"/>
    <property type="match status" value="1"/>
</dbReference>
<dbReference type="EMBL" id="QEFC01002726">
    <property type="protein sequence ID" value="KAE9451064.1"/>
    <property type="molecule type" value="Genomic_DNA"/>
</dbReference>
<dbReference type="InterPro" id="IPR044600">
    <property type="entry name" value="ATL1/ATL16-like"/>
</dbReference>
<evidence type="ECO:0000256" key="1">
    <source>
        <dbReference type="ARBA" id="ARBA00000900"/>
    </source>
</evidence>
<keyword evidence="6" id="KW-0863">Zinc-finger</keyword>
<keyword evidence="8" id="KW-0862">Zinc</keyword>
<keyword evidence="4" id="KW-0808">Transferase</keyword>
<comment type="catalytic activity">
    <reaction evidence="1">
        <text>S-ubiquitinyl-[E2 ubiquitin-conjugating enzyme]-L-cysteine + [acceptor protein]-L-lysine = [E2 ubiquitin-conjugating enzyme]-L-cysteine + N(6)-ubiquitinyl-[acceptor protein]-L-lysine.</text>
        <dbReference type="EC" id="2.3.2.27"/>
    </reaction>
</comment>
<dbReference type="InterPro" id="IPR001841">
    <property type="entry name" value="Znf_RING"/>
</dbReference>
<dbReference type="OrthoDB" id="8062037at2759"/>
<proteinExistence type="predicted"/>
<dbReference type="GO" id="GO:0061630">
    <property type="term" value="F:ubiquitin protein ligase activity"/>
    <property type="evidence" value="ECO:0007669"/>
    <property type="project" value="UniProtKB-EC"/>
</dbReference>
<evidence type="ECO:0000313" key="11">
    <source>
        <dbReference type="Proteomes" id="UP000428333"/>
    </source>
</evidence>
<organism evidence="10 11">
    <name type="scientific">Rhododendron williamsianum</name>
    <dbReference type="NCBI Taxonomy" id="262921"/>
    <lineage>
        <taxon>Eukaryota</taxon>
        <taxon>Viridiplantae</taxon>
        <taxon>Streptophyta</taxon>
        <taxon>Embryophyta</taxon>
        <taxon>Tracheophyta</taxon>
        <taxon>Spermatophyta</taxon>
        <taxon>Magnoliopsida</taxon>
        <taxon>eudicotyledons</taxon>
        <taxon>Gunneridae</taxon>
        <taxon>Pentapetalae</taxon>
        <taxon>asterids</taxon>
        <taxon>Ericales</taxon>
        <taxon>Ericaceae</taxon>
        <taxon>Ericoideae</taxon>
        <taxon>Rhodoreae</taxon>
        <taxon>Rhododendron</taxon>
    </lineage>
</organism>
<dbReference type="Proteomes" id="UP000428333">
    <property type="component" value="Linkage Group LG10"/>
</dbReference>
<keyword evidence="5" id="KW-0479">Metal-binding</keyword>
<keyword evidence="7" id="KW-0833">Ubl conjugation pathway</keyword>
<sequence length="69" mass="8123">MFNFEVCVCLGEFELKEELNQIPTCKHVFHIDCIRFWVLQTQLVHYVDASLDYPPIEHMLLLDPTQSGK</sequence>
<evidence type="ECO:0000256" key="2">
    <source>
        <dbReference type="ARBA" id="ARBA00004906"/>
    </source>
</evidence>
<feature type="domain" description="RING-type" evidence="9">
    <location>
        <begin position="7"/>
        <end position="34"/>
    </location>
</feature>
<comment type="pathway">
    <text evidence="2">Protein modification; protein ubiquitination.</text>
</comment>
<dbReference type="InterPro" id="IPR013083">
    <property type="entry name" value="Znf_RING/FYVE/PHD"/>
</dbReference>
<dbReference type="GO" id="GO:0008270">
    <property type="term" value="F:zinc ion binding"/>
    <property type="evidence" value="ECO:0007669"/>
    <property type="project" value="UniProtKB-KW"/>
</dbReference>
<feature type="non-terminal residue" evidence="10">
    <location>
        <position position="1"/>
    </location>
</feature>
<dbReference type="PANTHER" id="PTHR46913">
    <property type="entry name" value="RING-H2 FINGER PROTEIN ATL16"/>
    <property type="match status" value="1"/>
</dbReference>
<comment type="caution">
    <text evidence="10">The sequence shown here is derived from an EMBL/GenBank/DDBJ whole genome shotgun (WGS) entry which is preliminary data.</text>
</comment>
<dbReference type="GO" id="GO:0016567">
    <property type="term" value="P:protein ubiquitination"/>
    <property type="evidence" value="ECO:0007669"/>
    <property type="project" value="InterPro"/>
</dbReference>
<dbReference type="EC" id="2.3.2.27" evidence="3"/>
<dbReference type="AlphaFoldDB" id="A0A6A4L469"/>
<evidence type="ECO:0000256" key="7">
    <source>
        <dbReference type="ARBA" id="ARBA00022786"/>
    </source>
</evidence>
<protein>
    <recommendedName>
        <fullName evidence="3">RING-type E3 ubiquitin transferase</fullName>
        <ecNumber evidence="3">2.3.2.27</ecNumber>
    </recommendedName>
</protein>
<evidence type="ECO:0000259" key="9">
    <source>
        <dbReference type="Pfam" id="PF17123"/>
    </source>
</evidence>
<dbReference type="PANTHER" id="PTHR46913:SF23">
    <property type="entry name" value="E3 UBIQUITIN-PROTEIN LIGASE RHA4A-RELATED"/>
    <property type="match status" value="1"/>
</dbReference>
<accession>A0A6A4L469</accession>
<reference evidence="10 11" key="1">
    <citation type="journal article" date="2019" name="Genome Biol. Evol.">
        <title>The Rhododendron genome and chromosomal organization provide insight into shared whole-genome duplications across the heath family (Ericaceae).</title>
        <authorList>
            <person name="Soza V.L."/>
            <person name="Lindsley D."/>
            <person name="Waalkes A."/>
            <person name="Ramage E."/>
            <person name="Patwardhan R.P."/>
            <person name="Burton J.N."/>
            <person name="Adey A."/>
            <person name="Kumar A."/>
            <person name="Qiu R."/>
            <person name="Shendure J."/>
            <person name="Hall B."/>
        </authorList>
    </citation>
    <scope>NUCLEOTIDE SEQUENCE [LARGE SCALE GENOMIC DNA]</scope>
    <source>
        <strain evidence="10">RSF 1966-606</strain>
    </source>
</reference>
<gene>
    <name evidence="10" type="ORF">C3L33_16985</name>
</gene>
<feature type="non-terminal residue" evidence="10">
    <location>
        <position position="69"/>
    </location>
</feature>
<evidence type="ECO:0000256" key="8">
    <source>
        <dbReference type="ARBA" id="ARBA00022833"/>
    </source>
</evidence>
<name>A0A6A4L469_9ERIC</name>
<evidence type="ECO:0000256" key="5">
    <source>
        <dbReference type="ARBA" id="ARBA00022723"/>
    </source>
</evidence>
<dbReference type="Pfam" id="PF17123">
    <property type="entry name" value="zf-RING_11"/>
    <property type="match status" value="1"/>
</dbReference>
<evidence type="ECO:0000313" key="10">
    <source>
        <dbReference type="EMBL" id="KAE9451064.1"/>
    </source>
</evidence>
<keyword evidence="11" id="KW-1185">Reference proteome</keyword>
<evidence type="ECO:0000256" key="6">
    <source>
        <dbReference type="ARBA" id="ARBA00022771"/>
    </source>
</evidence>
<evidence type="ECO:0000256" key="3">
    <source>
        <dbReference type="ARBA" id="ARBA00012483"/>
    </source>
</evidence>
<evidence type="ECO:0000256" key="4">
    <source>
        <dbReference type="ARBA" id="ARBA00022679"/>
    </source>
</evidence>